<organism evidence="1 2">
    <name type="scientific">Streptococcus iners subsp. hyiners</name>
    <dbReference type="NCBI Taxonomy" id="3028083"/>
    <lineage>
        <taxon>Bacteria</taxon>
        <taxon>Bacillati</taxon>
        <taxon>Bacillota</taxon>
        <taxon>Bacilli</taxon>
        <taxon>Lactobacillales</taxon>
        <taxon>Streptococcaceae</taxon>
        <taxon>Streptococcus</taxon>
        <taxon>Streptococcus iners</taxon>
    </lineage>
</organism>
<evidence type="ECO:0000313" key="2">
    <source>
        <dbReference type="Proteomes" id="UP001301526"/>
    </source>
</evidence>
<evidence type="ECO:0000313" key="1">
    <source>
        <dbReference type="EMBL" id="WNY49334.1"/>
    </source>
</evidence>
<name>A0AA96VQJ4_9STRE</name>
<dbReference type="AlphaFoldDB" id="A0AA96VQJ4"/>
<reference evidence="1 2" key="1">
    <citation type="submission" date="2023-02" db="EMBL/GenBank/DDBJ databases">
        <title>Streptococcus sp. Genome Sequencing and Assembly.</title>
        <authorList>
            <person name="Shore S.M."/>
            <person name="Nicholson T.L."/>
        </authorList>
    </citation>
    <scope>NUCLEOTIDE SEQUENCE [LARGE SCALE GENOMIC DNA]</scope>
    <source>
        <strain evidence="1 2">29892</strain>
    </source>
</reference>
<protein>
    <submittedName>
        <fullName evidence="1">Uncharacterized protein</fullName>
    </submittedName>
</protein>
<keyword evidence="2" id="KW-1185">Reference proteome</keyword>
<dbReference type="RefSeq" id="WP_248055386.1">
    <property type="nucleotide sequence ID" value="NZ_CP118734.1"/>
</dbReference>
<accession>A0AA96VQJ4</accession>
<proteinExistence type="predicted"/>
<gene>
    <name evidence="1" type="ORF">PW220_01415</name>
</gene>
<sequence>MNLVELAKLFKGNALTDEEFASYLADIEIFEVIESTDELEDTVYFNGDKNSFFEVRMLVYGAGMEVERGRTYVDFVKKVRQVKNKLS</sequence>
<dbReference type="EMBL" id="CP118734">
    <property type="protein sequence ID" value="WNY49334.1"/>
    <property type="molecule type" value="Genomic_DNA"/>
</dbReference>
<dbReference type="Proteomes" id="UP001301526">
    <property type="component" value="Chromosome"/>
</dbReference>